<reference evidence="1" key="1">
    <citation type="submission" date="2018-05" db="EMBL/GenBank/DDBJ databases">
        <authorList>
            <person name="Lanie J.A."/>
            <person name="Ng W.-L."/>
            <person name="Kazmierczak K.M."/>
            <person name="Andrzejewski T.M."/>
            <person name="Davidsen T.M."/>
            <person name="Wayne K.J."/>
            <person name="Tettelin H."/>
            <person name="Glass J.I."/>
            <person name="Rusch D."/>
            <person name="Podicherti R."/>
            <person name="Tsui H.-C.T."/>
            <person name="Winkler M.E."/>
        </authorList>
    </citation>
    <scope>NUCLEOTIDE SEQUENCE</scope>
</reference>
<protein>
    <submittedName>
        <fullName evidence="1">Uncharacterized protein</fullName>
    </submittedName>
</protein>
<gene>
    <name evidence="1" type="ORF">METZ01_LOCUS107994</name>
</gene>
<dbReference type="EMBL" id="UINC01012655">
    <property type="protein sequence ID" value="SVA55140.1"/>
    <property type="molecule type" value="Genomic_DNA"/>
</dbReference>
<accession>A0A381WRP6</accession>
<name>A0A381WRP6_9ZZZZ</name>
<dbReference type="AlphaFoldDB" id="A0A381WRP6"/>
<evidence type="ECO:0000313" key="1">
    <source>
        <dbReference type="EMBL" id="SVA55140.1"/>
    </source>
</evidence>
<organism evidence="1">
    <name type="scientific">marine metagenome</name>
    <dbReference type="NCBI Taxonomy" id="408172"/>
    <lineage>
        <taxon>unclassified sequences</taxon>
        <taxon>metagenomes</taxon>
        <taxon>ecological metagenomes</taxon>
    </lineage>
</organism>
<proteinExistence type="predicted"/>
<sequence length="38" mass="4412">MATTNWDSYEKFLSEQLHGDMEFNLHEIPYGLPIDLVG</sequence>